<dbReference type="Proteomes" id="UP000786811">
    <property type="component" value="Unassembled WGS sequence"/>
</dbReference>
<protein>
    <submittedName>
        <fullName evidence="1">Uncharacterized protein</fullName>
    </submittedName>
</protein>
<keyword evidence="2" id="KW-1185">Reference proteome</keyword>
<dbReference type="EMBL" id="CAJNRD030001116">
    <property type="protein sequence ID" value="CAG5075277.1"/>
    <property type="molecule type" value="Genomic_DNA"/>
</dbReference>
<evidence type="ECO:0000313" key="1">
    <source>
        <dbReference type="EMBL" id="CAG5075277.1"/>
    </source>
</evidence>
<name>A0A8J2H2H1_COTCN</name>
<proteinExistence type="predicted"/>
<organism evidence="1 2">
    <name type="scientific">Cotesia congregata</name>
    <name type="common">Parasitoid wasp</name>
    <name type="synonym">Apanteles congregatus</name>
    <dbReference type="NCBI Taxonomy" id="51543"/>
    <lineage>
        <taxon>Eukaryota</taxon>
        <taxon>Metazoa</taxon>
        <taxon>Ecdysozoa</taxon>
        <taxon>Arthropoda</taxon>
        <taxon>Hexapoda</taxon>
        <taxon>Insecta</taxon>
        <taxon>Pterygota</taxon>
        <taxon>Neoptera</taxon>
        <taxon>Endopterygota</taxon>
        <taxon>Hymenoptera</taxon>
        <taxon>Apocrita</taxon>
        <taxon>Ichneumonoidea</taxon>
        <taxon>Braconidae</taxon>
        <taxon>Microgastrinae</taxon>
        <taxon>Cotesia</taxon>
    </lineage>
</organism>
<reference evidence="1" key="1">
    <citation type="submission" date="2021-04" db="EMBL/GenBank/DDBJ databases">
        <authorList>
            <person name="Chebbi M.A.C M."/>
        </authorList>
    </citation>
    <scope>NUCLEOTIDE SEQUENCE</scope>
</reference>
<accession>A0A8J2H2H1</accession>
<comment type="caution">
    <text evidence="1">The sequence shown here is derived from an EMBL/GenBank/DDBJ whole genome shotgun (WGS) entry which is preliminary data.</text>
</comment>
<sequence>MKLIDCEVITLESLWAKANQPNFSSLVWEEHHCIISTQESGTWEAFAKLENRDNSHEKENKNAR</sequence>
<dbReference type="AlphaFoldDB" id="A0A8J2H2H1"/>
<evidence type="ECO:0000313" key="2">
    <source>
        <dbReference type="Proteomes" id="UP000786811"/>
    </source>
</evidence>
<gene>
    <name evidence="1" type="ORF">HICCMSTLAB_LOCUS1431</name>
</gene>